<dbReference type="CDD" id="cd17039">
    <property type="entry name" value="Ubl_ubiquitin_like"/>
    <property type="match status" value="1"/>
</dbReference>
<gene>
    <name evidence="2" type="ORF">AFUS01_LOCUS41017</name>
</gene>
<dbReference type="GO" id="GO:0006511">
    <property type="term" value="P:ubiquitin-dependent protein catabolic process"/>
    <property type="evidence" value="ECO:0007669"/>
    <property type="project" value="TreeGrafter"/>
</dbReference>
<proteinExistence type="predicted"/>
<dbReference type="GO" id="GO:0031593">
    <property type="term" value="F:polyubiquitin modification-dependent protein binding"/>
    <property type="evidence" value="ECO:0007669"/>
    <property type="project" value="TreeGrafter"/>
</dbReference>
<sequence length="386" mass="43100">MGVLLSKRSSFFKGHSHVGSQKKLAALSASDGKPPKLDIAAASSSQKLKFDKRSEVTLQAFPSNNGLEIPVFETNIRIMAVSNKTGFKSPVPIVPSSDPKKFFALFDEDNADFEIQIDNLGSPKREVGIRLSVHRLRKKFIIERSSLGNLRAFESQGKKFHFIRQSSEDGQVFVGTFANQNDISFQDASIIVSQLKFDVEYSKPSVIEENHTDLIKIKIMEMNGQLSEVRLSQKDSIGDLKRKLQELLGISEGDQKLIFGGKILQDHKTLEDYKVQESSTVYVVEKVKGGGASLVPFLRDYVKDIDLSNQKVIPYEFEHEVGEIGAVAFGEKSNQRFCSASFDADENIHVNDFIIELRSQVEKCSLKMTVKKVIPGPPGRRNCARI</sequence>
<keyword evidence="3" id="KW-1185">Reference proteome</keyword>
<dbReference type="InterPro" id="IPR000626">
    <property type="entry name" value="Ubiquitin-like_dom"/>
</dbReference>
<comment type="caution">
    <text evidence="2">The sequence shown here is derived from an EMBL/GenBank/DDBJ whole genome shotgun (WGS) entry which is preliminary data.</text>
</comment>
<evidence type="ECO:0000259" key="1">
    <source>
        <dbReference type="PROSITE" id="PS50053"/>
    </source>
</evidence>
<dbReference type="PROSITE" id="PS50053">
    <property type="entry name" value="UBIQUITIN_2"/>
    <property type="match status" value="1"/>
</dbReference>
<dbReference type="EMBL" id="CAJVCH010559673">
    <property type="protein sequence ID" value="CAG7831264.1"/>
    <property type="molecule type" value="Genomic_DNA"/>
</dbReference>
<organism evidence="2 3">
    <name type="scientific">Allacma fusca</name>
    <dbReference type="NCBI Taxonomy" id="39272"/>
    <lineage>
        <taxon>Eukaryota</taxon>
        <taxon>Metazoa</taxon>
        <taxon>Ecdysozoa</taxon>
        <taxon>Arthropoda</taxon>
        <taxon>Hexapoda</taxon>
        <taxon>Collembola</taxon>
        <taxon>Symphypleona</taxon>
        <taxon>Sminthuridae</taxon>
        <taxon>Allacma</taxon>
    </lineage>
</organism>
<reference evidence="2" key="1">
    <citation type="submission" date="2021-06" db="EMBL/GenBank/DDBJ databases">
        <authorList>
            <person name="Hodson N. C."/>
            <person name="Mongue J. A."/>
            <person name="Jaron S. K."/>
        </authorList>
    </citation>
    <scope>NUCLEOTIDE SEQUENCE</scope>
</reference>
<dbReference type="Pfam" id="PF00240">
    <property type="entry name" value="ubiquitin"/>
    <property type="match status" value="1"/>
</dbReference>
<dbReference type="Proteomes" id="UP000708208">
    <property type="component" value="Unassembled WGS sequence"/>
</dbReference>
<accession>A0A8J2LE23</accession>
<name>A0A8J2LE23_9HEXA</name>
<feature type="domain" description="Ubiquitin-like" evidence="1">
    <location>
        <begin position="215"/>
        <end position="290"/>
    </location>
</feature>
<evidence type="ECO:0000313" key="2">
    <source>
        <dbReference type="EMBL" id="CAG7831264.1"/>
    </source>
</evidence>
<dbReference type="OrthoDB" id="10016665at2759"/>
<evidence type="ECO:0000313" key="3">
    <source>
        <dbReference type="Proteomes" id="UP000708208"/>
    </source>
</evidence>
<dbReference type="SMART" id="SM00213">
    <property type="entry name" value="UBQ"/>
    <property type="match status" value="1"/>
</dbReference>
<dbReference type="InterPro" id="IPR015496">
    <property type="entry name" value="Ubiquilin"/>
</dbReference>
<protein>
    <recommendedName>
        <fullName evidence="1">Ubiquitin-like domain-containing protein</fullName>
    </recommendedName>
</protein>
<dbReference type="PANTHER" id="PTHR10677">
    <property type="entry name" value="UBIQUILIN"/>
    <property type="match status" value="1"/>
</dbReference>
<dbReference type="PANTHER" id="PTHR10677:SF3">
    <property type="entry name" value="FI07626P-RELATED"/>
    <property type="match status" value="1"/>
</dbReference>
<dbReference type="AlphaFoldDB" id="A0A8J2LE23"/>
<dbReference type="GO" id="GO:0005829">
    <property type="term" value="C:cytosol"/>
    <property type="evidence" value="ECO:0007669"/>
    <property type="project" value="TreeGrafter"/>
</dbReference>